<dbReference type="OMA" id="HRWITEH"/>
<dbReference type="GeneID" id="20252227"/>
<organism evidence="2 3">
    <name type="scientific">Lottia gigantea</name>
    <name type="common">Giant owl limpet</name>
    <dbReference type="NCBI Taxonomy" id="225164"/>
    <lineage>
        <taxon>Eukaryota</taxon>
        <taxon>Metazoa</taxon>
        <taxon>Spiralia</taxon>
        <taxon>Lophotrochozoa</taxon>
        <taxon>Mollusca</taxon>
        <taxon>Gastropoda</taxon>
        <taxon>Patellogastropoda</taxon>
        <taxon>Lottioidea</taxon>
        <taxon>Lottiidae</taxon>
        <taxon>Lottia</taxon>
    </lineage>
</organism>
<dbReference type="CTD" id="20252227"/>
<evidence type="ECO:0000259" key="1">
    <source>
        <dbReference type="PROSITE" id="PS50011"/>
    </source>
</evidence>
<feature type="non-terminal residue" evidence="2">
    <location>
        <position position="1"/>
    </location>
</feature>
<dbReference type="PROSITE" id="PS00108">
    <property type="entry name" value="PROTEIN_KINASE_ST"/>
    <property type="match status" value="1"/>
</dbReference>
<keyword evidence="3" id="KW-1185">Reference proteome</keyword>
<feature type="non-terminal residue" evidence="2">
    <location>
        <position position="216"/>
    </location>
</feature>
<dbReference type="PANTHER" id="PTHR44167">
    <property type="entry name" value="OVARIAN-SPECIFIC SERINE/THREONINE-PROTEIN KINASE LOK-RELATED"/>
    <property type="match status" value="1"/>
</dbReference>
<feature type="domain" description="Protein kinase" evidence="1">
    <location>
        <begin position="1"/>
        <end position="214"/>
    </location>
</feature>
<dbReference type="OrthoDB" id="6068441at2759"/>
<dbReference type="GO" id="GO:0005524">
    <property type="term" value="F:ATP binding"/>
    <property type="evidence" value="ECO:0007669"/>
    <property type="project" value="InterPro"/>
</dbReference>
<evidence type="ECO:0000313" key="2">
    <source>
        <dbReference type="EMBL" id="ESO91095.1"/>
    </source>
</evidence>
<dbReference type="Pfam" id="PF00069">
    <property type="entry name" value="Pkinase"/>
    <property type="match status" value="1"/>
</dbReference>
<sequence>DSWTTELDILTSIQHENILKCLECFHIEDHVIIVTEYVEGQDLFRIITECDSIPINSRSIACQIFEAVDVLHYKYAIAHMDLKIENVLVDKCGHIKLCDFGSAVRIPSDGKIRTSGITTPSILPPEYFIQESCDPRACDTWSAGIILYVLLCQRYPYGNNNPLAILILQSEQHLDFSGIDTNVFQDMIHLIKQCLEINPKLRITSKDALKTDFFKI</sequence>
<gene>
    <name evidence="2" type="ORF">LOTGIDRAFT_76502</name>
</gene>
<dbReference type="InterPro" id="IPR000719">
    <property type="entry name" value="Prot_kinase_dom"/>
</dbReference>
<protein>
    <recommendedName>
        <fullName evidence="1">Protein kinase domain-containing protein</fullName>
    </recommendedName>
</protein>
<dbReference type="KEGG" id="lgi:LOTGIDRAFT_76502"/>
<dbReference type="GO" id="GO:0005737">
    <property type="term" value="C:cytoplasm"/>
    <property type="evidence" value="ECO:0007669"/>
    <property type="project" value="TreeGrafter"/>
</dbReference>
<dbReference type="PANTHER" id="PTHR44167:SF24">
    <property type="entry name" value="SERINE_THREONINE-PROTEIN KINASE CHK2"/>
    <property type="match status" value="1"/>
</dbReference>
<name>V4A7T4_LOTGI</name>
<dbReference type="RefSeq" id="XP_009058209.1">
    <property type="nucleotide sequence ID" value="XM_009059961.1"/>
</dbReference>
<dbReference type="AlphaFoldDB" id="V4A7T4"/>
<evidence type="ECO:0000313" key="3">
    <source>
        <dbReference type="Proteomes" id="UP000030746"/>
    </source>
</evidence>
<dbReference type="GO" id="GO:0005634">
    <property type="term" value="C:nucleus"/>
    <property type="evidence" value="ECO:0007669"/>
    <property type="project" value="TreeGrafter"/>
</dbReference>
<reference evidence="2 3" key="1">
    <citation type="journal article" date="2013" name="Nature">
        <title>Insights into bilaterian evolution from three spiralian genomes.</title>
        <authorList>
            <person name="Simakov O."/>
            <person name="Marletaz F."/>
            <person name="Cho S.J."/>
            <person name="Edsinger-Gonzales E."/>
            <person name="Havlak P."/>
            <person name="Hellsten U."/>
            <person name="Kuo D.H."/>
            <person name="Larsson T."/>
            <person name="Lv J."/>
            <person name="Arendt D."/>
            <person name="Savage R."/>
            <person name="Osoegawa K."/>
            <person name="de Jong P."/>
            <person name="Grimwood J."/>
            <person name="Chapman J.A."/>
            <person name="Shapiro H."/>
            <person name="Aerts A."/>
            <person name="Otillar R.P."/>
            <person name="Terry A.Y."/>
            <person name="Boore J.L."/>
            <person name="Grigoriev I.V."/>
            <person name="Lindberg D.R."/>
            <person name="Seaver E.C."/>
            <person name="Weisblat D.A."/>
            <person name="Putnam N.H."/>
            <person name="Rokhsar D.S."/>
        </authorList>
    </citation>
    <scope>NUCLEOTIDE SEQUENCE [LARGE SCALE GENOMIC DNA]</scope>
</reference>
<dbReference type="InterPro" id="IPR011009">
    <property type="entry name" value="Kinase-like_dom_sf"/>
</dbReference>
<dbReference type="SUPFAM" id="SSF56112">
    <property type="entry name" value="Protein kinase-like (PK-like)"/>
    <property type="match status" value="1"/>
</dbReference>
<dbReference type="HOGENOM" id="CLU_1280529_0_0_1"/>
<proteinExistence type="predicted"/>
<dbReference type="Gene3D" id="1.10.510.10">
    <property type="entry name" value="Transferase(Phosphotransferase) domain 1"/>
    <property type="match status" value="1"/>
</dbReference>
<dbReference type="STRING" id="225164.V4A7T4"/>
<dbReference type="PROSITE" id="PS50011">
    <property type="entry name" value="PROTEIN_KINASE_DOM"/>
    <property type="match status" value="1"/>
</dbReference>
<dbReference type="Proteomes" id="UP000030746">
    <property type="component" value="Unassembled WGS sequence"/>
</dbReference>
<dbReference type="GO" id="GO:0004674">
    <property type="term" value="F:protein serine/threonine kinase activity"/>
    <property type="evidence" value="ECO:0007669"/>
    <property type="project" value="TreeGrafter"/>
</dbReference>
<dbReference type="GO" id="GO:0044773">
    <property type="term" value="P:mitotic DNA damage checkpoint signaling"/>
    <property type="evidence" value="ECO:0007669"/>
    <property type="project" value="TreeGrafter"/>
</dbReference>
<dbReference type="InterPro" id="IPR008271">
    <property type="entry name" value="Ser/Thr_kinase_AS"/>
</dbReference>
<dbReference type="EMBL" id="KB202284">
    <property type="protein sequence ID" value="ESO91095.1"/>
    <property type="molecule type" value="Genomic_DNA"/>
</dbReference>
<accession>V4A7T4</accession>
<dbReference type="SMART" id="SM00220">
    <property type="entry name" value="S_TKc"/>
    <property type="match status" value="1"/>
</dbReference>